<dbReference type="GO" id="GO:0016491">
    <property type="term" value="F:oxidoreductase activity"/>
    <property type="evidence" value="ECO:0007669"/>
    <property type="project" value="InterPro"/>
</dbReference>
<dbReference type="PANTHER" id="PTHR43312:SF1">
    <property type="entry name" value="NADP-DEPENDENT OXIDOREDUCTASE DOMAIN-CONTAINING PROTEIN"/>
    <property type="match status" value="1"/>
</dbReference>
<dbReference type="InterPro" id="IPR053135">
    <property type="entry name" value="AKR2_Oxidoreductase"/>
</dbReference>
<protein>
    <recommendedName>
        <fullName evidence="1">NADP-dependent oxidoreductase domain-containing protein</fullName>
    </recommendedName>
</protein>
<dbReference type="Gene3D" id="3.20.20.100">
    <property type="entry name" value="NADP-dependent oxidoreductase domain"/>
    <property type="match status" value="1"/>
</dbReference>
<dbReference type="Pfam" id="PF00248">
    <property type="entry name" value="Aldo_ket_red"/>
    <property type="match status" value="1"/>
</dbReference>
<comment type="caution">
    <text evidence="2">The sequence shown here is derived from an EMBL/GenBank/DDBJ whole genome shotgun (WGS) entry which is preliminary data.</text>
</comment>
<evidence type="ECO:0000313" key="3">
    <source>
        <dbReference type="Proteomes" id="UP000178606"/>
    </source>
</evidence>
<dbReference type="PANTHER" id="PTHR43312">
    <property type="entry name" value="D-THREO-ALDOSE 1-DEHYDROGENASE"/>
    <property type="match status" value="1"/>
</dbReference>
<organism evidence="2 3">
    <name type="scientific">Handelsmanbacteria sp. (strain RIFCSPLOWO2_12_FULL_64_10)</name>
    <dbReference type="NCBI Taxonomy" id="1817868"/>
    <lineage>
        <taxon>Bacteria</taxon>
        <taxon>Candidatus Handelsmaniibacteriota</taxon>
    </lineage>
</organism>
<proteinExistence type="predicted"/>
<dbReference type="SUPFAM" id="SSF51430">
    <property type="entry name" value="NAD(P)-linked oxidoreductase"/>
    <property type="match status" value="1"/>
</dbReference>
<dbReference type="InterPro" id="IPR036812">
    <property type="entry name" value="NAD(P)_OxRdtase_dom_sf"/>
</dbReference>
<sequence length="254" mass="27556">MDTVDLGLTGLKVSRLCFGTGTNGWGGSSNQSRLGLKGLSHLLRFAYEHGVRFWDTADQYGTHRHVGAALKGLDRESVVITSKTTTRTEDGVTKDVERFLREIGTDYVDVVLLHCLTQADWPARYPGAMEALSRAKEKGLVRAVGVSCHDFGAFQTSAETDWVEVVLARVNYAGRHMDAGPDRVVPVIERMHAAGKGVYGMKVVGAGDLGRDARGAIRFLMGLPCVDAFVIGMMSEQEVLENIGLVEEMEGVAV</sequence>
<dbReference type="CDD" id="cd19100">
    <property type="entry name" value="AKR_unchar"/>
    <property type="match status" value="1"/>
</dbReference>
<accession>A0A1F6D0G3</accession>
<dbReference type="Proteomes" id="UP000178606">
    <property type="component" value="Unassembled WGS sequence"/>
</dbReference>
<feature type="domain" description="NADP-dependent oxidoreductase" evidence="1">
    <location>
        <begin position="15"/>
        <end position="208"/>
    </location>
</feature>
<dbReference type="EMBL" id="MFKF01000094">
    <property type="protein sequence ID" value="OGG54847.1"/>
    <property type="molecule type" value="Genomic_DNA"/>
</dbReference>
<reference evidence="2 3" key="1">
    <citation type="journal article" date="2016" name="Nat. Commun.">
        <title>Thousands of microbial genomes shed light on interconnected biogeochemical processes in an aquifer system.</title>
        <authorList>
            <person name="Anantharaman K."/>
            <person name="Brown C.T."/>
            <person name="Hug L.A."/>
            <person name="Sharon I."/>
            <person name="Castelle C.J."/>
            <person name="Probst A.J."/>
            <person name="Thomas B.C."/>
            <person name="Singh A."/>
            <person name="Wilkins M.J."/>
            <person name="Karaoz U."/>
            <person name="Brodie E.L."/>
            <person name="Williams K.H."/>
            <person name="Hubbard S.S."/>
            <person name="Banfield J.F."/>
        </authorList>
    </citation>
    <scope>NUCLEOTIDE SEQUENCE [LARGE SCALE GENOMIC DNA]</scope>
    <source>
        <strain evidence="3">RIFCSPLOWO2_12_FULL_64_10</strain>
    </source>
</reference>
<dbReference type="PRINTS" id="PR00069">
    <property type="entry name" value="ALDKETRDTASE"/>
</dbReference>
<evidence type="ECO:0000259" key="1">
    <source>
        <dbReference type="Pfam" id="PF00248"/>
    </source>
</evidence>
<dbReference type="InterPro" id="IPR020471">
    <property type="entry name" value="AKR"/>
</dbReference>
<name>A0A1F6D0G3_HANXR</name>
<gene>
    <name evidence="2" type="ORF">A3F84_22070</name>
</gene>
<evidence type="ECO:0000313" key="2">
    <source>
        <dbReference type="EMBL" id="OGG54847.1"/>
    </source>
</evidence>
<dbReference type="InterPro" id="IPR023210">
    <property type="entry name" value="NADP_OxRdtase_dom"/>
</dbReference>
<dbReference type="AlphaFoldDB" id="A0A1F6D0G3"/>